<evidence type="ECO:0000313" key="4">
    <source>
        <dbReference type="Proteomes" id="UP000249340"/>
    </source>
</evidence>
<dbReference type="OrthoDB" id="5194337at2"/>
<dbReference type="RefSeq" id="WP_111493535.1">
    <property type="nucleotide sequence ID" value="NZ_CP031264.1"/>
</dbReference>
<reference evidence="4" key="1">
    <citation type="submission" date="2018-07" db="EMBL/GenBank/DDBJ databases">
        <title>Streptacidiphilus bronchialis DSM 106435 chromosome.</title>
        <authorList>
            <person name="Batra D."/>
            <person name="Gulvik C.A."/>
        </authorList>
    </citation>
    <scope>NUCLEOTIDE SEQUENCE [LARGE SCALE GENOMIC DNA]</scope>
    <source>
        <strain evidence="4">DSM 106435</strain>
    </source>
</reference>
<keyword evidence="2" id="KW-1133">Transmembrane helix</keyword>
<evidence type="ECO:0000256" key="2">
    <source>
        <dbReference type="SAM" id="Phobius"/>
    </source>
</evidence>
<dbReference type="Proteomes" id="UP000249340">
    <property type="component" value="Chromosome"/>
</dbReference>
<feature type="transmembrane region" description="Helical" evidence="2">
    <location>
        <begin position="51"/>
        <end position="72"/>
    </location>
</feature>
<evidence type="ECO:0000313" key="3">
    <source>
        <dbReference type="EMBL" id="AXI78172.1"/>
    </source>
</evidence>
<proteinExistence type="predicted"/>
<dbReference type="Pfam" id="PF19953">
    <property type="entry name" value="EACC1"/>
    <property type="match status" value="1"/>
</dbReference>
<evidence type="ECO:0000256" key="1">
    <source>
        <dbReference type="SAM" id="MobiDB-lite"/>
    </source>
</evidence>
<dbReference type="AlphaFoldDB" id="A0A345SWR7"/>
<gene>
    <name evidence="3" type="ORF">C7M71_012705</name>
</gene>
<keyword evidence="4" id="KW-1185">Reference proteome</keyword>
<organism evidence="3 4">
    <name type="scientific">Peterkaempfera bronchialis</name>
    <dbReference type="NCBI Taxonomy" id="2126346"/>
    <lineage>
        <taxon>Bacteria</taxon>
        <taxon>Bacillati</taxon>
        <taxon>Actinomycetota</taxon>
        <taxon>Actinomycetes</taxon>
        <taxon>Kitasatosporales</taxon>
        <taxon>Streptomycetaceae</taxon>
        <taxon>Peterkaempfera</taxon>
    </lineage>
</organism>
<dbReference type="InterPro" id="IPR045428">
    <property type="entry name" value="EACC1"/>
</dbReference>
<dbReference type="EMBL" id="CP031264">
    <property type="protein sequence ID" value="AXI78172.1"/>
    <property type="molecule type" value="Genomic_DNA"/>
</dbReference>
<dbReference type="KEGG" id="stri:C7M71_012705"/>
<protein>
    <submittedName>
        <fullName evidence="3">Uncharacterized protein</fullName>
    </submittedName>
</protein>
<feature type="region of interest" description="Disordered" evidence="1">
    <location>
        <begin position="116"/>
        <end position="135"/>
    </location>
</feature>
<accession>A0A345SWR7</accession>
<keyword evidence="2" id="KW-0812">Transmembrane</keyword>
<sequence length="135" mass="14157">MDVTLTAEAENSAAELRSLLAWLVDVDELRGRATLVEGPPVSGTLGPTLDAVLVALAPGAATALATALVSWIRNRRSEVTLKATRADGTSVELSAKRTRLLNAEDVKSCIEQAAEALHRAGPAEDEERDGRGGGR</sequence>
<name>A0A345SWR7_9ACTN</name>
<keyword evidence="2" id="KW-0472">Membrane</keyword>